<proteinExistence type="inferred from homology"/>
<dbReference type="Proteomes" id="UP001289374">
    <property type="component" value="Unassembled WGS sequence"/>
</dbReference>
<comment type="caution">
    <text evidence="12">The sequence shown here is derived from an EMBL/GenBank/DDBJ whole genome shotgun (WGS) entry which is preliminary data.</text>
</comment>
<feature type="region of interest" description="Disordered" evidence="10">
    <location>
        <begin position="253"/>
        <end position="283"/>
    </location>
</feature>
<dbReference type="Pfam" id="PF12931">
    <property type="entry name" value="TPR_Sec16"/>
    <property type="match status" value="1"/>
</dbReference>
<dbReference type="InterPro" id="IPR015943">
    <property type="entry name" value="WD40/YVTN_repeat-like_dom_sf"/>
</dbReference>
<keyword evidence="5" id="KW-0677">Repeat</keyword>
<evidence type="ECO:0000256" key="7">
    <source>
        <dbReference type="ARBA" id="ARBA00022892"/>
    </source>
</evidence>
<dbReference type="AlphaFoldDB" id="A0AAE1XFR2"/>
<dbReference type="SMART" id="SM00320">
    <property type="entry name" value="WD40"/>
    <property type="match status" value="5"/>
</dbReference>
<dbReference type="Gene3D" id="1.25.40.1030">
    <property type="match status" value="1"/>
</dbReference>
<keyword evidence="8" id="KW-0653">Protein transport</keyword>
<keyword evidence="6" id="KW-0256">Endoplasmic reticulum</keyword>
<reference evidence="12" key="2">
    <citation type="journal article" date="2024" name="Plant">
        <title>Genomic evolution and insights into agronomic trait innovations of Sesamum species.</title>
        <authorList>
            <person name="Miao H."/>
            <person name="Wang L."/>
            <person name="Qu L."/>
            <person name="Liu H."/>
            <person name="Sun Y."/>
            <person name="Le M."/>
            <person name="Wang Q."/>
            <person name="Wei S."/>
            <person name="Zheng Y."/>
            <person name="Lin W."/>
            <person name="Duan Y."/>
            <person name="Cao H."/>
            <person name="Xiong S."/>
            <person name="Wang X."/>
            <person name="Wei L."/>
            <person name="Li C."/>
            <person name="Ma Q."/>
            <person name="Ju M."/>
            <person name="Zhao R."/>
            <person name="Li G."/>
            <person name="Mu C."/>
            <person name="Tian Q."/>
            <person name="Mei H."/>
            <person name="Zhang T."/>
            <person name="Gao T."/>
            <person name="Zhang H."/>
        </authorList>
    </citation>
    <scope>NUCLEOTIDE SEQUENCE</scope>
    <source>
        <strain evidence="12">K16</strain>
    </source>
</reference>
<dbReference type="PROSITE" id="PS50294">
    <property type="entry name" value="WD_REPEATS_REGION"/>
    <property type="match status" value="1"/>
</dbReference>
<dbReference type="GO" id="GO:0007029">
    <property type="term" value="P:endoplasmic reticulum organization"/>
    <property type="evidence" value="ECO:0007669"/>
    <property type="project" value="TreeGrafter"/>
</dbReference>
<evidence type="ECO:0000256" key="1">
    <source>
        <dbReference type="ARBA" id="ARBA00004240"/>
    </source>
</evidence>
<dbReference type="PANTHER" id="PTHR13923:SF11">
    <property type="entry name" value="SECRETORY 31, ISOFORM D"/>
    <property type="match status" value="1"/>
</dbReference>
<dbReference type="Gene3D" id="2.130.10.10">
    <property type="entry name" value="YVTN repeat-like/Quinoprotein amine dehydrogenase"/>
    <property type="match status" value="2"/>
</dbReference>
<keyword evidence="7" id="KW-0931">ER-Golgi transport</keyword>
<dbReference type="EMBL" id="JACGWL010000001">
    <property type="protein sequence ID" value="KAK4411101.1"/>
    <property type="molecule type" value="Genomic_DNA"/>
</dbReference>
<organism evidence="12 13">
    <name type="scientific">Sesamum angolense</name>
    <dbReference type="NCBI Taxonomy" id="2727404"/>
    <lineage>
        <taxon>Eukaryota</taxon>
        <taxon>Viridiplantae</taxon>
        <taxon>Streptophyta</taxon>
        <taxon>Embryophyta</taxon>
        <taxon>Tracheophyta</taxon>
        <taxon>Spermatophyta</taxon>
        <taxon>Magnoliopsida</taxon>
        <taxon>eudicotyledons</taxon>
        <taxon>Gunneridae</taxon>
        <taxon>Pentapetalae</taxon>
        <taxon>asterids</taxon>
        <taxon>lamiids</taxon>
        <taxon>Lamiales</taxon>
        <taxon>Pedaliaceae</taxon>
        <taxon>Sesamum</taxon>
    </lineage>
</organism>
<feature type="region of interest" description="Disordered" evidence="10">
    <location>
        <begin position="641"/>
        <end position="689"/>
    </location>
</feature>
<dbReference type="InterPro" id="IPR036322">
    <property type="entry name" value="WD40_repeat_dom_sf"/>
</dbReference>
<evidence type="ECO:0000313" key="13">
    <source>
        <dbReference type="Proteomes" id="UP001289374"/>
    </source>
</evidence>
<dbReference type="FunFam" id="1.25.40.1030:FF:000004">
    <property type="entry name" value="Protein transport protein SEC31 homolog B"/>
    <property type="match status" value="1"/>
</dbReference>
<accession>A0AAE1XFR2</accession>
<comment type="similarity">
    <text evidence="2">Belongs to the WD repeat SEC31 family.</text>
</comment>
<dbReference type="GO" id="GO:0090110">
    <property type="term" value="P:COPII-coated vesicle cargo loading"/>
    <property type="evidence" value="ECO:0007669"/>
    <property type="project" value="TreeGrafter"/>
</dbReference>
<feature type="domain" description="Sec16 Sec23-binding" evidence="11">
    <location>
        <begin position="693"/>
        <end position="890"/>
    </location>
</feature>
<feature type="compositionally biased region" description="Basic and acidic residues" evidence="10">
    <location>
        <begin position="253"/>
        <end position="276"/>
    </location>
</feature>
<dbReference type="PROSITE" id="PS50082">
    <property type="entry name" value="WD_REPEATS_2"/>
    <property type="match status" value="1"/>
</dbReference>
<feature type="region of interest" description="Disordered" evidence="10">
    <location>
        <begin position="1038"/>
        <end position="1100"/>
    </location>
</feature>
<dbReference type="InterPro" id="IPR001680">
    <property type="entry name" value="WD40_rpt"/>
</dbReference>
<dbReference type="InterPro" id="IPR040251">
    <property type="entry name" value="SEC31-like"/>
</dbReference>
<keyword evidence="3" id="KW-0813">Transport</keyword>
<comment type="subcellular location">
    <subcellularLocation>
        <location evidence="1">Endoplasmic reticulum</location>
    </subcellularLocation>
</comment>
<feature type="repeat" description="WD" evidence="9">
    <location>
        <begin position="126"/>
        <end position="161"/>
    </location>
</feature>
<protein>
    <submittedName>
        <fullName evidence="12">Protein transport protein SEC31B</fullName>
    </submittedName>
</protein>
<dbReference type="PANTHER" id="PTHR13923">
    <property type="entry name" value="SEC31-RELATED PROTEIN"/>
    <property type="match status" value="1"/>
</dbReference>
<evidence type="ECO:0000256" key="6">
    <source>
        <dbReference type="ARBA" id="ARBA00022824"/>
    </source>
</evidence>
<dbReference type="GO" id="GO:0030127">
    <property type="term" value="C:COPII vesicle coat"/>
    <property type="evidence" value="ECO:0007669"/>
    <property type="project" value="TreeGrafter"/>
</dbReference>
<name>A0AAE1XFR2_9LAMI</name>
<dbReference type="GO" id="GO:0005198">
    <property type="term" value="F:structural molecule activity"/>
    <property type="evidence" value="ECO:0007669"/>
    <property type="project" value="TreeGrafter"/>
</dbReference>
<evidence type="ECO:0000256" key="8">
    <source>
        <dbReference type="ARBA" id="ARBA00022927"/>
    </source>
</evidence>
<dbReference type="FunFam" id="1.20.940.10:FF:000003">
    <property type="entry name" value="Protein transport protein SEC31 homolog B"/>
    <property type="match status" value="1"/>
</dbReference>
<dbReference type="SUPFAM" id="SSF50978">
    <property type="entry name" value="WD40 repeat-like"/>
    <property type="match status" value="1"/>
</dbReference>
<evidence type="ECO:0000256" key="2">
    <source>
        <dbReference type="ARBA" id="ARBA00009358"/>
    </source>
</evidence>
<evidence type="ECO:0000256" key="9">
    <source>
        <dbReference type="PROSITE-ProRule" id="PRU00221"/>
    </source>
</evidence>
<evidence type="ECO:0000256" key="10">
    <source>
        <dbReference type="SAM" id="MobiDB-lite"/>
    </source>
</evidence>
<dbReference type="Gene3D" id="1.20.940.10">
    <property type="entry name" value="Functional domain of the splicing factor Prp18"/>
    <property type="match status" value="1"/>
</dbReference>
<evidence type="ECO:0000259" key="11">
    <source>
        <dbReference type="Pfam" id="PF12931"/>
    </source>
</evidence>
<gene>
    <name evidence="12" type="ORF">Sango_0183100</name>
</gene>
<evidence type="ECO:0000313" key="12">
    <source>
        <dbReference type="EMBL" id="KAK4411101.1"/>
    </source>
</evidence>
<keyword evidence="4 9" id="KW-0853">WD repeat</keyword>
<evidence type="ECO:0000256" key="3">
    <source>
        <dbReference type="ARBA" id="ARBA00022448"/>
    </source>
</evidence>
<evidence type="ECO:0000256" key="5">
    <source>
        <dbReference type="ARBA" id="ARBA00022737"/>
    </source>
</evidence>
<feature type="compositionally biased region" description="Polar residues" evidence="10">
    <location>
        <begin position="1044"/>
        <end position="1062"/>
    </location>
</feature>
<evidence type="ECO:0000256" key="4">
    <source>
        <dbReference type="ARBA" id="ARBA00022574"/>
    </source>
</evidence>
<feature type="compositionally biased region" description="Acidic residues" evidence="10">
    <location>
        <begin position="679"/>
        <end position="689"/>
    </location>
</feature>
<sequence length="1225" mass="133172">MAGCIKMVNRSASTAFAPDGAYIAAGTMAGAVDLQFSSSANLDIFELDFVSDNRQLILAGTIPSSERFNRLSWQKSPANSEEYSLGLIAGGLVDGNIGLWNPQHLICSETSKKGSETSEKAFVGNLSRHRGPVRGLEFNSLTPNLLASGADEGDICIWDVSKPLEPSHFPPLKIFVEVLSCLIAVPDTLLTVSKTFSVSSSIGIAPLLEYYLTLSHTNCETIISRTVKESLIHCRRKIQQRLSVVVKTQENRTSKTDEKWTNNKELKERKPAERQEVSVGGSGSATQGEISFLSWNSKVQHILASTSFNGTTVVWDLKKQKPVISFSDSIRRRCSVLQWHPDVATQLIVASDEDNSPSLRLWDMRNIMTPVKEFVGHTKDWGSDNVGKVFRSGMLLETGVIAMSWCPIDSSYLLTCAKDNRTICWDTVSGEIVAELPAGTNWNFDVHWYPKIPGVISASSFDGKVGIYNIEGSGRYGGEGDFGAAPLRAPKWYKRKAGVSFGFGGKLVSFHSAESPVGPSEVYVHNLVTEHGLITRSSEFEVAIQNGDRSALKLLCERKSQESESEEERETWGFMKVMFNEDGTARSKLLTHLGFSLPAEESNTLQNDLSEQVNALGLDESTTIKEGGLGNKESTLFATDNGEDFFNNLPSPRADTPLADSRGESVTEDDVQESQQEIDGQEESSDPSFDDAVQRALVVGDYKGAVAQCISANKLADALVIAHVGGVSLWESTRDQYLKTRHSPYLKVVAAMVNNDLMSLANTRPLKSWKETLALFCTFAQTDEWTLLCDTLAGRLMAAGDTTAATLCYICAGNIDKTVEIWSKNLSAVHDGKPYVDRLQDLMEKTIIFALATGQKRFSASICKLVEKYAEILASQGLLTTAMEYLNLLGTEELSTELVILRDRIARSTEQVMQNWILSEQDTAATQVQPTVPSSPYGENYQQPPAVSYGRGYNAPPTYQPVPQPNATQPAIFVPNPAAPAPMGNFPPPPVNSQPAAKFVPANPLLLRNVEQYQQPSTLGSQLYPGVVNPTYQAGPPGVPAYAANTSQVGPPPAQKTSQVLTPTPPSRGFMPVSSSGVQRPGMNPLQPPSPTQPAPVKAPVTPAAPPPTVQTVDTSNVPAQQKPVIATLTRLFNETTEALGGSRANPAKKREIEDNSKNLGALFAKLNSGDISKNAAEKLVQLCQALDSGDFGTALQIQVLLTTSDWDECNFCKEKKNDQDKAEL</sequence>
<keyword evidence="13" id="KW-1185">Reference proteome</keyword>
<dbReference type="GO" id="GO:0070971">
    <property type="term" value="C:endoplasmic reticulum exit site"/>
    <property type="evidence" value="ECO:0007669"/>
    <property type="project" value="TreeGrafter"/>
</dbReference>
<reference evidence="12" key="1">
    <citation type="submission" date="2020-06" db="EMBL/GenBank/DDBJ databases">
        <authorList>
            <person name="Li T."/>
            <person name="Hu X."/>
            <person name="Zhang T."/>
            <person name="Song X."/>
            <person name="Zhang H."/>
            <person name="Dai N."/>
            <person name="Sheng W."/>
            <person name="Hou X."/>
            <person name="Wei L."/>
        </authorList>
    </citation>
    <scope>NUCLEOTIDE SEQUENCE</scope>
    <source>
        <strain evidence="12">K16</strain>
        <tissue evidence="12">Leaf</tissue>
    </source>
</reference>
<dbReference type="InterPro" id="IPR024298">
    <property type="entry name" value="Sec16_Sec23-bd"/>
</dbReference>
<dbReference type="GO" id="GO:0015031">
    <property type="term" value="P:protein transport"/>
    <property type="evidence" value="ECO:0007669"/>
    <property type="project" value="UniProtKB-KW"/>
</dbReference>